<comment type="similarity">
    <text evidence="5 6">Belongs to the class I-like SAM-binding methyltransferase superfamily. C5-methyltransferase family.</text>
</comment>
<evidence type="ECO:0000256" key="7">
    <source>
        <dbReference type="RuleBase" id="RU000417"/>
    </source>
</evidence>
<organism evidence="8 9">
    <name type="scientific">Candidatus Hepatoplasma crinochetorum Av</name>
    <dbReference type="NCBI Taxonomy" id="1427984"/>
    <lineage>
        <taxon>Bacteria</taxon>
        <taxon>Bacillati</taxon>
        <taxon>Mycoplasmatota</taxon>
        <taxon>Mollicutes</taxon>
        <taxon>Candidatus Hepatoplasmataceae</taxon>
        <taxon>Candidatus Hepatoplasma</taxon>
    </lineage>
</organism>
<dbReference type="Pfam" id="PF00145">
    <property type="entry name" value="DNA_methylase"/>
    <property type="match status" value="1"/>
</dbReference>
<name>W8GFT9_9MOLU</name>
<dbReference type="NCBIfam" id="TIGR00675">
    <property type="entry name" value="dcm"/>
    <property type="match status" value="1"/>
</dbReference>
<keyword evidence="2 5" id="KW-0808">Transferase</keyword>
<evidence type="ECO:0000313" key="9">
    <source>
        <dbReference type="Proteomes" id="UP000019450"/>
    </source>
</evidence>
<evidence type="ECO:0000256" key="4">
    <source>
        <dbReference type="ARBA" id="ARBA00022747"/>
    </source>
</evidence>
<dbReference type="RefSeq" id="WP_025208937.1">
    <property type="nucleotide sequence ID" value="NZ_CP006932.1"/>
</dbReference>
<dbReference type="SUPFAM" id="SSF53335">
    <property type="entry name" value="S-adenosyl-L-methionine-dependent methyltransferases"/>
    <property type="match status" value="1"/>
</dbReference>
<keyword evidence="1 5" id="KW-0489">Methyltransferase</keyword>
<evidence type="ECO:0000256" key="3">
    <source>
        <dbReference type="ARBA" id="ARBA00022691"/>
    </source>
</evidence>
<dbReference type="GO" id="GO:0003886">
    <property type="term" value="F:DNA (cytosine-5-)-methyltransferase activity"/>
    <property type="evidence" value="ECO:0007669"/>
    <property type="project" value="UniProtKB-EC"/>
</dbReference>
<dbReference type="InterPro" id="IPR029063">
    <property type="entry name" value="SAM-dependent_MTases_sf"/>
</dbReference>
<dbReference type="PROSITE" id="PS51679">
    <property type="entry name" value="SAM_MT_C5"/>
    <property type="match status" value="1"/>
</dbReference>
<dbReference type="PRINTS" id="PR00105">
    <property type="entry name" value="C5METTRFRASE"/>
</dbReference>
<gene>
    <name evidence="8" type="primary">haeIIIM_2</name>
    <name evidence="8" type="ORF">X271_00549</name>
</gene>
<dbReference type="InterPro" id="IPR001525">
    <property type="entry name" value="C5_MeTfrase"/>
</dbReference>
<dbReference type="PATRIC" id="fig|1427984.3.peg.527"/>
<keyword evidence="4" id="KW-0680">Restriction system</keyword>
<accession>W8GFT9</accession>
<dbReference type="Gene3D" id="3.40.50.150">
    <property type="entry name" value="Vaccinia Virus protein VP39"/>
    <property type="match status" value="1"/>
</dbReference>
<sequence length="360" mass="41573">MNLVKINALSLFSGAGIAEFGFKNTKVKIILSNELIPIRNKVHEYWHPNTKTICGDITDENIKNKIINESIKKKIDFIFATPPCQGISLIGKNKSNDQMIADKRNYLIFDTFEIIDKLKPSFVLIENVSRFFKIKFIINNELLGIKEIIINKYKKEYNIEFDIFNAKNFGVPQHRERAIIRMWKKKFRWIDPKSEKIITVWDSISNLPSLESGQKSNIKNHNARNHIASHIEIMKHTPTGKSAFDNKFYYPKNKKTGEKLKGYMATYKRINWNKPSPTITMRNDCISSQSNVHPGRLLSDGTYSDARVLTLRELFILSSLDPNLNVPKFVSDIQIRNMIGESVPPLLINKILKGIKYNDK</sequence>
<dbReference type="REBASE" id="81723">
    <property type="entry name" value="M2.HcrAvORF548P"/>
</dbReference>
<evidence type="ECO:0000256" key="1">
    <source>
        <dbReference type="ARBA" id="ARBA00022603"/>
    </source>
</evidence>
<dbReference type="Gene3D" id="3.90.120.10">
    <property type="entry name" value="DNA Methylase, subunit A, domain 2"/>
    <property type="match status" value="1"/>
</dbReference>
<dbReference type="GO" id="GO:0032259">
    <property type="term" value="P:methylation"/>
    <property type="evidence" value="ECO:0007669"/>
    <property type="project" value="UniProtKB-KW"/>
</dbReference>
<dbReference type="InterPro" id="IPR050390">
    <property type="entry name" value="C5-Methyltransferase"/>
</dbReference>
<dbReference type="AlphaFoldDB" id="W8GFT9"/>
<evidence type="ECO:0000256" key="2">
    <source>
        <dbReference type="ARBA" id="ARBA00022679"/>
    </source>
</evidence>
<protein>
    <recommendedName>
        <fullName evidence="7">Cytosine-specific methyltransferase</fullName>
        <ecNumber evidence="7">2.1.1.37</ecNumber>
    </recommendedName>
</protein>
<dbReference type="OrthoDB" id="9813719at2"/>
<dbReference type="HOGENOM" id="CLU_006958_2_2_14"/>
<evidence type="ECO:0000313" key="8">
    <source>
        <dbReference type="EMBL" id="AHK22649.1"/>
    </source>
</evidence>
<dbReference type="EC" id="2.1.1.37" evidence="7"/>
<keyword evidence="9" id="KW-1185">Reference proteome</keyword>
<evidence type="ECO:0000256" key="6">
    <source>
        <dbReference type="RuleBase" id="RU000416"/>
    </source>
</evidence>
<reference evidence="8 9" key="1">
    <citation type="journal article" date="2014" name="Genome Biol. Evol.">
        <title>Phylogenomics of "Candidatus Hepatoplasma crinochetorum," a Lineage of Mollicutes Associated with Noninsect Arthropods.</title>
        <authorList>
            <person name="Leclercq S."/>
            <person name="Dittmer J."/>
            <person name="Bouchon D."/>
            <person name="Cordaux R."/>
        </authorList>
    </citation>
    <scope>NUCLEOTIDE SEQUENCE [LARGE SCALE GENOMIC DNA]</scope>
    <source>
        <strain evidence="8 9">Av</strain>
    </source>
</reference>
<dbReference type="PROSITE" id="PS00094">
    <property type="entry name" value="C5_MTASE_1"/>
    <property type="match status" value="1"/>
</dbReference>
<dbReference type="PANTHER" id="PTHR10629:SF52">
    <property type="entry name" value="DNA (CYTOSINE-5)-METHYLTRANSFERASE 1"/>
    <property type="match status" value="1"/>
</dbReference>
<dbReference type="Proteomes" id="UP000019450">
    <property type="component" value="Chromosome"/>
</dbReference>
<dbReference type="eggNOG" id="COG0270">
    <property type="taxonomic scope" value="Bacteria"/>
</dbReference>
<proteinExistence type="inferred from homology"/>
<dbReference type="KEGG" id="hcr:X271_00549"/>
<keyword evidence="3 5" id="KW-0949">S-adenosyl-L-methionine</keyword>
<dbReference type="STRING" id="1427984.X271_00549"/>
<comment type="catalytic activity">
    <reaction evidence="7">
        <text>a 2'-deoxycytidine in DNA + S-adenosyl-L-methionine = a 5-methyl-2'-deoxycytidine in DNA + S-adenosyl-L-homocysteine + H(+)</text>
        <dbReference type="Rhea" id="RHEA:13681"/>
        <dbReference type="Rhea" id="RHEA-COMP:11369"/>
        <dbReference type="Rhea" id="RHEA-COMP:11370"/>
        <dbReference type="ChEBI" id="CHEBI:15378"/>
        <dbReference type="ChEBI" id="CHEBI:57856"/>
        <dbReference type="ChEBI" id="CHEBI:59789"/>
        <dbReference type="ChEBI" id="CHEBI:85452"/>
        <dbReference type="ChEBI" id="CHEBI:85454"/>
        <dbReference type="EC" id="2.1.1.37"/>
    </reaction>
</comment>
<dbReference type="PANTHER" id="PTHR10629">
    <property type="entry name" value="CYTOSINE-SPECIFIC METHYLTRANSFERASE"/>
    <property type="match status" value="1"/>
</dbReference>
<dbReference type="GO" id="GO:0009307">
    <property type="term" value="P:DNA restriction-modification system"/>
    <property type="evidence" value="ECO:0007669"/>
    <property type="project" value="UniProtKB-KW"/>
</dbReference>
<evidence type="ECO:0000256" key="5">
    <source>
        <dbReference type="PROSITE-ProRule" id="PRU01016"/>
    </source>
</evidence>
<dbReference type="InterPro" id="IPR018117">
    <property type="entry name" value="C5_DNA_meth_AS"/>
</dbReference>
<feature type="active site" evidence="5">
    <location>
        <position position="84"/>
    </location>
</feature>
<dbReference type="EMBL" id="CP006932">
    <property type="protein sequence ID" value="AHK22649.1"/>
    <property type="molecule type" value="Genomic_DNA"/>
</dbReference>